<protein>
    <submittedName>
        <fullName evidence="1">Uncharacterized protein</fullName>
    </submittedName>
</protein>
<dbReference type="HOGENOM" id="CLU_3254749_0_0_6"/>
<dbReference type="EMBL" id="CP002086">
    <property type="protein sequence ID" value="ADJ27673.1"/>
    <property type="molecule type" value="Genomic_DNA"/>
</dbReference>
<sequence length="42" mass="4915">MRHAYPLWGSSQQDGLRGYIKQPLKGGMRVRFPALHYLREIS</sequence>
<organism evidence="1 2">
    <name type="scientific">Nitrosococcus watsoni (strain C-113)</name>
    <dbReference type="NCBI Taxonomy" id="105559"/>
    <lineage>
        <taxon>Bacteria</taxon>
        <taxon>Pseudomonadati</taxon>
        <taxon>Pseudomonadota</taxon>
        <taxon>Gammaproteobacteria</taxon>
        <taxon>Chromatiales</taxon>
        <taxon>Chromatiaceae</taxon>
        <taxon>Nitrosococcus</taxon>
    </lineage>
</organism>
<reference evidence="1 2" key="1">
    <citation type="submission" date="2010-06" db="EMBL/GenBank/DDBJ databases">
        <title>Complete sequence of chromosome of Nitrosococcus watsoni C-113.</title>
        <authorList>
            <consortium name="US DOE Joint Genome Institute"/>
            <person name="Lucas S."/>
            <person name="Copeland A."/>
            <person name="Lapidus A."/>
            <person name="Cheng J.-F."/>
            <person name="Bruce D."/>
            <person name="Goodwin L."/>
            <person name="Pitluck S."/>
            <person name="Malfatti S.A."/>
            <person name="Chain P.S.G."/>
            <person name="Land M."/>
            <person name="Hauser L."/>
            <person name="Kyrpides N."/>
            <person name="Ivanova N."/>
            <person name="Cambell M.A."/>
            <person name="Heidelberg J.F."/>
            <person name="Klotz M.G."/>
            <person name="Woyke T."/>
        </authorList>
    </citation>
    <scope>NUCLEOTIDE SEQUENCE [LARGE SCALE GENOMIC DNA]</scope>
    <source>
        <strain evidence="1 2">C-113</strain>
    </source>
</reference>
<evidence type="ECO:0000313" key="1">
    <source>
        <dbReference type="EMBL" id="ADJ27673.1"/>
    </source>
</evidence>
<evidence type="ECO:0000313" key="2">
    <source>
        <dbReference type="Proteomes" id="UP000000393"/>
    </source>
</evidence>
<dbReference type="KEGG" id="nwa:Nwat_0717"/>
<name>D8KBR2_NITWC</name>
<keyword evidence="2" id="KW-1185">Reference proteome</keyword>
<gene>
    <name evidence="1" type="ordered locus">Nwat_0717</name>
</gene>
<proteinExistence type="predicted"/>
<dbReference type="Proteomes" id="UP000000393">
    <property type="component" value="Chromosome"/>
</dbReference>
<dbReference type="AlphaFoldDB" id="D8KBR2"/>
<accession>D8KBR2</accession>